<dbReference type="Gene3D" id="3.30.300.30">
    <property type="match status" value="1"/>
</dbReference>
<dbReference type="Pfam" id="PF00501">
    <property type="entry name" value="AMP-binding"/>
    <property type="match status" value="1"/>
</dbReference>
<evidence type="ECO:0000256" key="1">
    <source>
        <dbReference type="ARBA" id="ARBA00006432"/>
    </source>
</evidence>
<feature type="domain" description="AMP-dependent synthetase/ligase" evidence="3">
    <location>
        <begin position="11"/>
        <end position="227"/>
    </location>
</feature>
<dbReference type="FunFam" id="3.30.300.30:FF:000008">
    <property type="entry name" value="2,3-dihydroxybenzoate-AMP ligase"/>
    <property type="match status" value="1"/>
</dbReference>
<dbReference type="AlphaFoldDB" id="A0A1H8Y8X0"/>
<evidence type="ECO:0000259" key="3">
    <source>
        <dbReference type="Pfam" id="PF00501"/>
    </source>
</evidence>
<proteinExistence type="inferred from homology"/>
<comment type="similarity">
    <text evidence="1">Belongs to the ATP-dependent AMP-binding enzyme family.</text>
</comment>
<dbReference type="InterPro" id="IPR042099">
    <property type="entry name" value="ANL_N_sf"/>
</dbReference>
<dbReference type="PANTHER" id="PTHR43201">
    <property type="entry name" value="ACYL-COA SYNTHETASE"/>
    <property type="match status" value="1"/>
</dbReference>
<dbReference type="InterPro" id="IPR020845">
    <property type="entry name" value="AMP-binding_CS"/>
</dbReference>
<evidence type="ECO:0000313" key="5">
    <source>
        <dbReference type="EMBL" id="SEP48595.1"/>
    </source>
</evidence>
<sequence>MLDRQDCSLQPVPRREVSTAVVLYTSGTSGQPKGAELTHANLAKNAEIVSRTVLRLTRTDVVFGGLPLFHSFGQTVAMNAALIAGASLSLLPRFEPADALRVLHRDAATAFLGVPTMFHAVLRHPAGNSPPVASLRVALSGGAAMPLDWLHEFEDAFGCAVLEGYGLTETSPVACFNHPDRPRRAGSIGTPIEGVRMGVRGPDGSEVLDGEVGELVVRGHNVMKGYWRRPDATAEAVRDGWFHTGDLGVRDPDGYYRVVGRKKDLIIRGGYNVYPREVEDVLYEHPAVAEAAVIGIPHPTHGEEVAAVVSLRPSAQASPDELREHVRSRLAGYKYPRRVEIIPELPKGPTGKILKRALVPGLHPDAKPLPAPDANPR</sequence>
<dbReference type="InterPro" id="IPR025110">
    <property type="entry name" value="AMP-bd_C"/>
</dbReference>
<accession>A0A1H8Y8X0</accession>
<dbReference type="InterPro" id="IPR045851">
    <property type="entry name" value="AMP-bd_C_sf"/>
</dbReference>
<gene>
    <name evidence="5" type="ORF">SAMN04489732_11282</name>
</gene>
<dbReference type="GO" id="GO:0031956">
    <property type="term" value="F:medium-chain fatty acid-CoA ligase activity"/>
    <property type="evidence" value="ECO:0007669"/>
    <property type="project" value="TreeGrafter"/>
</dbReference>
<dbReference type="EMBL" id="FOEF01000012">
    <property type="protein sequence ID" value="SEP48595.1"/>
    <property type="molecule type" value="Genomic_DNA"/>
</dbReference>
<feature type="domain" description="AMP-binding enzyme C-terminal" evidence="4">
    <location>
        <begin position="277"/>
        <end position="352"/>
    </location>
</feature>
<evidence type="ECO:0000259" key="4">
    <source>
        <dbReference type="Pfam" id="PF13193"/>
    </source>
</evidence>
<dbReference type="SUPFAM" id="SSF56801">
    <property type="entry name" value="Acetyl-CoA synthetase-like"/>
    <property type="match status" value="1"/>
</dbReference>
<evidence type="ECO:0000256" key="2">
    <source>
        <dbReference type="ARBA" id="ARBA00022598"/>
    </source>
</evidence>
<dbReference type="PROSITE" id="PS00455">
    <property type="entry name" value="AMP_BINDING"/>
    <property type="match status" value="1"/>
</dbReference>
<keyword evidence="2" id="KW-0436">Ligase</keyword>
<dbReference type="GO" id="GO:0006631">
    <property type="term" value="P:fatty acid metabolic process"/>
    <property type="evidence" value="ECO:0007669"/>
    <property type="project" value="TreeGrafter"/>
</dbReference>
<protein>
    <submittedName>
        <fullName evidence="5">Long-chain acyl-CoA synthetase</fullName>
    </submittedName>
</protein>
<name>A0A1H8Y8X0_9PSEU</name>
<organism evidence="5 6">
    <name type="scientific">Amycolatopsis saalfeldensis</name>
    <dbReference type="NCBI Taxonomy" id="394193"/>
    <lineage>
        <taxon>Bacteria</taxon>
        <taxon>Bacillati</taxon>
        <taxon>Actinomycetota</taxon>
        <taxon>Actinomycetes</taxon>
        <taxon>Pseudonocardiales</taxon>
        <taxon>Pseudonocardiaceae</taxon>
        <taxon>Amycolatopsis</taxon>
    </lineage>
</organism>
<dbReference type="STRING" id="394193.SAMN04489732_11282"/>
<dbReference type="Proteomes" id="UP000198582">
    <property type="component" value="Unassembled WGS sequence"/>
</dbReference>
<dbReference type="Gene3D" id="3.40.50.12780">
    <property type="entry name" value="N-terminal domain of ligase-like"/>
    <property type="match status" value="1"/>
</dbReference>
<dbReference type="InterPro" id="IPR000873">
    <property type="entry name" value="AMP-dep_synth/lig_dom"/>
</dbReference>
<dbReference type="Pfam" id="PF13193">
    <property type="entry name" value="AMP-binding_C"/>
    <property type="match status" value="1"/>
</dbReference>
<dbReference type="PANTHER" id="PTHR43201:SF5">
    <property type="entry name" value="MEDIUM-CHAIN ACYL-COA LIGASE ACSF2, MITOCHONDRIAL"/>
    <property type="match status" value="1"/>
</dbReference>
<keyword evidence="6" id="KW-1185">Reference proteome</keyword>
<evidence type="ECO:0000313" key="6">
    <source>
        <dbReference type="Proteomes" id="UP000198582"/>
    </source>
</evidence>
<reference evidence="5 6" key="1">
    <citation type="submission" date="2016-10" db="EMBL/GenBank/DDBJ databases">
        <authorList>
            <person name="de Groot N.N."/>
        </authorList>
    </citation>
    <scope>NUCLEOTIDE SEQUENCE [LARGE SCALE GENOMIC DNA]</scope>
    <source>
        <strain evidence="5 6">DSM 44993</strain>
    </source>
</reference>